<keyword evidence="2" id="KW-0479">Metal-binding</keyword>
<feature type="compositionally biased region" description="Acidic residues" evidence="6">
    <location>
        <begin position="61"/>
        <end position="78"/>
    </location>
</feature>
<dbReference type="InterPro" id="IPR004843">
    <property type="entry name" value="Calcineurin-like_PHP"/>
</dbReference>
<sequence length="376" mass="42718">MARAPRRLKGPQRKAECLLTNLKNLKALRWCSHRLKMTTRPSARDKDEPEEGAETVLPSIETDDEPPWQDKDEPEEGAETVLPSTETDDATHEIQSLLSSSLTIFSKTPSLDPPYGIDLDDIIDRLLGMRSDTPGTEDPLLETEIHYLCKKSKEIFLSQPVLLELSAPLAVIGDIRGQYYDLFAMFELRGFPPEIDYLFLGNYVDLVPQSIETVCLLLAYKIKYPNNIFLLRGSHECVDMTKTCGFYAECESRHNKALWAYFVEVFICLPVAAIVEDKIFCCHGGLSPHLEELQQIRDIRRPTMIPKPSILFDLLWSDPDEDIKGWYETDGADNLGFGPDVVSEFLEKHGMTLVVRSHQAVRDGHKFFANWQLVTV</sequence>
<dbReference type="InterPro" id="IPR031675">
    <property type="entry name" value="STPPase_N"/>
</dbReference>
<evidence type="ECO:0000256" key="4">
    <source>
        <dbReference type="ARBA" id="ARBA00022912"/>
    </source>
</evidence>
<dbReference type="PRINTS" id="PR00114">
    <property type="entry name" value="STPHPHTASE"/>
</dbReference>
<dbReference type="Proteomes" id="UP001321760">
    <property type="component" value="Unassembled WGS sequence"/>
</dbReference>
<accession>A0AAV9GC71</accession>
<reference evidence="8" key="1">
    <citation type="journal article" date="2023" name="Mol. Phylogenet. Evol.">
        <title>Genome-scale phylogeny and comparative genomics of the fungal order Sordariales.</title>
        <authorList>
            <person name="Hensen N."/>
            <person name="Bonometti L."/>
            <person name="Westerberg I."/>
            <person name="Brannstrom I.O."/>
            <person name="Guillou S."/>
            <person name="Cros-Aarteil S."/>
            <person name="Calhoun S."/>
            <person name="Haridas S."/>
            <person name="Kuo A."/>
            <person name="Mondo S."/>
            <person name="Pangilinan J."/>
            <person name="Riley R."/>
            <person name="LaButti K."/>
            <person name="Andreopoulos B."/>
            <person name="Lipzen A."/>
            <person name="Chen C."/>
            <person name="Yan M."/>
            <person name="Daum C."/>
            <person name="Ng V."/>
            <person name="Clum A."/>
            <person name="Steindorff A."/>
            <person name="Ohm R.A."/>
            <person name="Martin F."/>
            <person name="Silar P."/>
            <person name="Natvig D.O."/>
            <person name="Lalanne C."/>
            <person name="Gautier V."/>
            <person name="Ament-Velasquez S.L."/>
            <person name="Kruys A."/>
            <person name="Hutchinson M.I."/>
            <person name="Powell A.J."/>
            <person name="Barry K."/>
            <person name="Miller A.N."/>
            <person name="Grigoriev I.V."/>
            <person name="Debuchy R."/>
            <person name="Gladieux P."/>
            <person name="Hiltunen Thoren M."/>
            <person name="Johannesson H."/>
        </authorList>
    </citation>
    <scope>NUCLEOTIDE SEQUENCE</scope>
    <source>
        <strain evidence="8">PSN243</strain>
    </source>
</reference>
<keyword evidence="9" id="KW-1185">Reference proteome</keyword>
<evidence type="ECO:0000259" key="7">
    <source>
        <dbReference type="SMART" id="SM00156"/>
    </source>
</evidence>
<evidence type="ECO:0000256" key="6">
    <source>
        <dbReference type="SAM" id="MobiDB-lite"/>
    </source>
</evidence>
<comment type="caution">
    <text evidence="8">The sequence shown here is derived from an EMBL/GenBank/DDBJ whole genome shotgun (WGS) entry which is preliminary data.</text>
</comment>
<dbReference type="SUPFAM" id="SSF56300">
    <property type="entry name" value="Metallo-dependent phosphatases"/>
    <property type="match status" value="1"/>
</dbReference>
<organism evidence="8 9">
    <name type="scientific">Podospora aff. communis PSN243</name>
    <dbReference type="NCBI Taxonomy" id="3040156"/>
    <lineage>
        <taxon>Eukaryota</taxon>
        <taxon>Fungi</taxon>
        <taxon>Dikarya</taxon>
        <taxon>Ascomycota</taxon>
        <taxon>Pezizomycotina</taxon>
        <taxon>Sordariomycetes</taxon>
        <taxon>Sordariomycetidae</taxon>
        <taxon>Sordariales</taxon>
        <taxon>Podosporaceae</taxon>
        <taxon>Podospora</taxon>
    </lineage>
</organism>
<evidence type="ECO:0000256" key="5">
    <source>
        <dbReference type="ARBA" id="ARBA00023211"/>
    </source>
</evidence>
<dbReference type="EMBL" id="MU865963">
    <property type="protein sequence ID" value="KAK4445683.1"/>
    <property type="molecule type" value="Genomic_DNA"/>
</dbReference>
<dbReference type="Pfam" id="PF16891">
    <property type="entry name" value="STPPase_N"/>
    <property type="match status" value="1"/>
</dbReference>
<gene>
    <name evidence="8" type="ORF">QBC34DRAFT_162484</name>
</gene>
<feature type="region of interest" description="Disordered" evidence="6">
    <location>
        <begin position="37"/>
        <end position="89"/>
    </location>
</feature>
<reference evidence="8" key="2">
    <citation type="submission" date="2023-05" db="EMBL/GenBank/DDBJ databases">
        <authorList>
            <consortium name="Lawrence Berkeley National Laboratory"/>
            <person name="Steindorff A."/>
            <person name="Hensen N."/>
            <person name="Bonometti L."/>
            <person name="Westerberg I."/>
            <person name="Brannstrom I.O."/>
            <person name="Guillou S."/>
            <person name="Cros-Aarteil S."/>
            <person name="Calhoun S."/>
            <person name="Haridas S."/>
            <person name="Kuo A."/>
            <person name="Mondo S."/>
            <person name="Pangilinan J."/>
            <person name="Riley R."/>
            <person name="Labutti K."/>
            <person name="Andreopoulos B."/>
            <person name="Lipzen A."/>
            <person name="Chen C."/>
            <person name="Yanf M."/>
            <person name="Daum C."/>
            <person name="Ng V."/>
            <person name="Clum A."/>
            <person name="Ohm R."/>
            <person name="Martin F."/>
            <person name="Silar P."/>
            <person name="Natvig D."/>
            <person name="Lalanne C."/>
            <person name="Gautier V."/>
            <person name="Ament-Velasquez S.L."/>
            <person name="Kruys A."/>
            <person name="Hutchinson M.I."/>
            <person name="Powell A.J."/>
            <person name="Barry K."/>
            <person name="Miller A.N."/>
            <person name="Grigoriev I.V."/>
            <person name="Debuchy R."/>
            <person name="Gladieux P."/>
            <person name="Thoren M.H."/>
            <person name="Johannesson H."/>
        </authorList>
    </citation>
    <scope>NUCLEOTIDE SEQUENCE</scope>
    <source>
        <strain evidence="8">PSN243</strain>
    </source>
</reference>
<proteinExistence type="predicted"/>
<keyword evidence="3" id="KW-0378">Hydrolase</keyword>
<dbReference type="PANTHER" id="PTHR11668">
    <property type="entry name" value="SERINE/THREONINE PROTEIN PHOSPHATASE"/>
    <property type="match status" value="1"/>
</dbReference>
<dbReference type="InterPro" id="IPR029052">
    <property type="entry name" value="Metallo-depent_PP-like"/>
</dbReference>
<dbReference type="InterPro" id="IPR006186">
    <property type="entry name" value="Ser/Thr-sp_prot-phosphatase"/>
</dbReference>
<dbReference type="GO" id="GO:0004722">
    <property type="term" value="F:protein serine/threonine phosphatase activity"/>
    <property type="evidence" value="ECO:0007669"/>
    <property type="project" value="UniProtKB-EC"/>
</dbReference>
<dbReference type="Pfam" id="PF00149">
    <property type="entry name" value="Metallophos"/>
    <property type="match status" value="1"/>
</dbReference>
<keyword evidence="5" id="KW-0464">Manganese</keyword>
<dbReference type="InterPro" id="IPR050341">
    <property type="entry name" value="PP1_catalytic_subunit"/>
</dbReference>
<keyword evidence="4" id="KW-0904">Protein phosphatase</keyword>
<dbReference type="GO" id="GO:0046872">
    <property type="term" value="F:metal ion binding"/>
    <property type="evidence" value="ECO:0007669"/>
    <property type="project" value="UniProtKB-KW"/>
</dbReference>
<name>A0AAV9GC71_9PEZI</name>
<dbReference type="AlphaFoldDB" id="A0AAV9GC71"/>
<dbReference type="GO" id="GO:0005737">
    <property type="term" value="C:cytoplasm"/>
    <property type="evidence" value="ECO:0007669"/>
    <property type="project" value="TreeGrafter"/>
</dbReference>
<dbReference type="PANTHER" id="PTHR11668:SF516">
    <property type="entry name" value="SERINE_THREONINE SPECIFIC PROTEIN PHOSPHATASES DOMAIN-CONTAINING PROTEIN"/>
    <property type="match status" value="1"/>
</dbReference>
<evidence type="ECO:0000313" key="9">
    <source>
        <dbReference type="Proteomes" id="UP001321760"/>
    </source>
</evidence>
<feature type="domain" description="Serine/threonine specific protein phosphatases" evidence="7">
    <location>
        <begin position="140"/>
        <end position="376"/>
    </location>
</feature>
<dbReference type="EC" id="3.1.3.16" evidence="1"/>
<dbReference type="SMART" id="SM00156">
    <property type="entry name" value="PP2Ac"/>
    <property type="match status" value="1"/>
</dbReference>
<evidence type="ECO:0000256" key="3">
    <source>
        <dbReference type="ARBA" id="ARBA00022801"/>
    </source>
</evidence>
<evidence type="ECO:0000256" key="2">
    <source>
        <dbReference type="ARBA" id="ARBA00022723"/>
    </source>
</evidence>
<dbReference type="GO" id="GO:0005634">
    <property type="term" value="C:nucleus"/>
    <property type="evidence" value="ECO:0007669"/>
    <property type="project" value="TreeGrafter"/>
</dbReference>
<evidence type="ECO:0000256" key="1">
    <source>
        <dbReference type="ARBA" id="ARBA00013081"/>
    </source>
</evidence>
<dbReference type="Gene3D" id="3.60.21.10">
    <property type="match status" value="1"/>
</dbReference>
<evidence type="ECO:0000313" key="8">
    <source>
        <dbReference type="EMBL" id="KAK4445683.1"/>
    </source>
</evidence>
<protein>
    <recommendedName>
        <fullName evidence="1">protein-serine/threonine phosphatase</fullName>
        <ecNumber evidence="1">3.1.3.16</ecNumber>
    </recommendedName>
</protein>